<evidence type="ECO:0000313" key="2">
    <source>
        <dbReference type="Proteomes" id="UP001157502"/>
    </source>
</evidence>
<reference evidence="1" key="1">
    <citation type="submission" date="2021-05" db="EMBL/GenBank/DDBJ databases">
        <authorList>
            <person name="Pan Q."/>
            <person name="Jouanno E."/>
            <person name="Zahm M."/>
            <person name="Klopp C."/>
            <person name="Cabau C."/>
            <person name="Louis A."/>
            <person name="Berthelot C."/>
            <person name="Parey E."/>
            <person name="Roest Crollius H."/>
            <person name="Montfort J."/>
            <person name="Robinson-Rechavi M."/>
            <person name="Bouchez O."/>
            <person name="Lampietro C."/>
            <person name="Lopez Roques C."/>
            <person name="Donnadieu C."/>
            <person name="Postlethwait J."/>
            <person name="Bobe J."/>
            <person name="Dillon D."/>
            <person name="Chandos A."/>
            <person name="von Hippel F."/>
            <person name="Guiguen Y."/>
        </authorList>
    </citation>
    <scope>NUCLEOTIDE SEQUENCE</scope>
    <source>
        <strain evidence="1">YG-Jan2019</strain>
    </source>
</reference>
<gene>
    <name evidence="1" type="ORF">DPEC_G00006160</name>
</gene>
<sequence>MLPHAKVSTEDKCTHPGNDFVLSKRQQRTNQSQLFLLFFLNDNLNRLEEKGHFIHSLKQTTLTVMPSNKYSASIMLESDKMTAIAEVNGDVPVVEGLSENDSGVEMTSENSPLTAAEPPSPFSPKQNGDAASPADSDVNQLSSGRKRSRNRSSEEEESSCDSPYSEKKAKVAGAGGSEAGLSLRQRPPPRTIFQAGLLASHSKLRSREHKGKGRQSKLEQLSSPLSLACSVGPGPLVSEIPEDPSLELLEGDSKDSAQSLSTSSASLTSHSTEMASQPEYKDNKGFGIGELVWGKIKGFSWWPGIVVTWCATGKRQASHGMRWLQWFGDGKFSEVSADKLDSIVAFPKFFNQASYTKLASYRRAIFQALEMASLRAEKTFPQCESDGPEDQIKPMLDWANGGFLPKGQEGLKPTENPDSNPLNHQVLDVSLPEYFPTARRARISLCKAKSGPEEVYSREQMVHEVLKNNRSIEEFCLSCGKTRVATFHPLFEGGLCQACKDVYLEISYMYDDDGYQSYCTVCCGGREVLLCGNANCCRCFCVDCLDILVGTGASNNARNLDPWRCYMCQPLQPYGGLKRRHDWSTKLQEFFINDNGQEFESPKIYRAVPAEQRRPIRVLSLFDGIATGYLVLRDLGFKVDHYIASEVCEDSISVGVVRHEGRIQYVHDVRNISRKNIEEWGPFDLVIGGSPCNDLSIVNPARKGLYEGTGRLFFEFYRLLSEAKPKEGEDRPFFWMFENVVAMGVNDKRDISRFLECNPVMIDAIEVSAAHRARYFWGNLPGMNRPRCASGMDKLDLQDCLEHGRVAKFGKVRTITTRSNSIKQGKDQHFPVMMNGKEDILWCTELERIFGFPVHYTDVSNMGRGARQKLLGRRARSITCGALEMAVNVQASPSATQNRIMLLAWLNECLQANFTKVEHACSGAPFCQLMHWLFPDSVDLERVRFQSQGRLDAIQNYSVLQTSFRKSGVIKSIPVKDLINGNAVVGLDFLQWFKLFFDSNHKGLEYDALQARAGQSMTYNNADKPSDRPNGLTQLNSSTDEEVSVKSQQNEETQSDRRTAEVKEDMLIHCSHSLIQLIQRYWPCPAKPGNQMTPGHITRHVLGQKYPHDIISACSHTPYCLYLYRGMELGGESKQTASVLLVGYFDQGSGVRQVRLLDTLLPRDAAESDSGDELDALMETLQRFEIPVANMAMFYCHPVDCSDLGPCQLFVSGLRALNPGLVFLCGLPGLAVRACHAGITLLPESSLELVRRVHHLYTTCSTTDGRLKEMFANLPTLNPLLPLSSQVLFMGQMVPNLTVAWPNLLQYFESRSSEGDAESVCALLRDLKVRLTLQFLGHALEPLFAYQDLVEQDSNDMSTILLQASSLVHSYASSFLRAPAVERLLRRRDTGLLNGFHINKMDYLQKLEVNLGAGVETLLSEHRAELKDDVVDSFVESCVSFYKAITWNLIESLPLPSGVLKYIPALLLPAGRLEVTGRSVVELGAIMGLCGVPGTTDLLTDEFLEYMIMQAEEPRPNSHSVGTTVEQRWSQALKTMGQKSILRKLILSLLALPPGSLQRDVVFAQAIVLGGGDLNEDGWLTEVTEDSEDEVTSMSSPNPLKHKIKLPDVIDLTEPVVLKVKSPVAKTTSMSDVINLDDSDDDVIWSMTTPNKLSLPMSSSTPERPCQTSSSMNQDGVGYLVGELVWGRIVGYSVWPGIVRPWDIQQSTVGIRKVEWFGDGMFSEINCQGLLPFGAFAQHFCPNSFATLVTYRDAIFQSLQLCASRCRKVFPLGSDEREEHLRVLLDWAFGGFKPTGPDGFKPVIQTEDHVDETPTKRIFKYVPPAQKPSSFNIMRATPTNIYNLNKVSVCLTKLSLNLHNGTFNLKQLDESDSTNNGEKDRDLDYMPPVKKQRQQSNKNKDTDYVYVQPDQKYRDKMIQKVKKKRMDIEAYCLCCMTDKVEIFHPLFEGSLCLECKDNVTETLYRYDDDGYQSYCTVCCAGREVILCGNDSCCRSYCLDCLNILVGPGTFDSLKEIDPWICYLCKPHATHGSLKPRLDWSTRVQSFFANNSGFQFEPHRVYPSIPANLRRPIRVLSLFDGIGTGYLVLKELGFKVDKYVASEVCSNSIAVSEVNHEGKIIHVDDVRLITNEHIERWGPFDLLIGGSPCNDLSIVNPARKGLFEGTGRFFFEYYRLLHIMKPKEEDPRPFFWMFENVVFMMRRDKANICRFLECNPVLVDAVKVSPAHRARYFWGNIPGMDRPIIASQNDKVNLQDCLETGRVAKFTKVRTITTNPNSLKQGKDVSKLPVSEKGVDDNLWITEIEKIFGFPKHYTDVKNMNRQQRQKVLGKSWSVPPTFEPDVAGEAQQTEANVCSHRKTKMAVNVYSTSVCSDNLSRHDMLAWINESLQINHTKIELLCSGAAYCQFMDMLFPGSVPLKKVKFAAKLEHEFIHNYKILQAAFKRMGVDKIIPVDKLIKGKFQDNFEFVQWFKKFFDANYDGKEYDPVEARQGQDTMPMPAMSALSKPKKILNAAPQRAAVAKVAPKMAPSSARRPGAGGGDEERAELIQEVNILKSTIQDMEKERDFYFGKLRNIELICQEKEGEGDPTLQRIVDILYATDEGFVIPDAESEDQEEF</sequence>
<comment type="caution">
    <text evidence="1">The sequence shown here is derived from an EMBL/GenBank/DDBJ whole genome shotgun (WGS) entry which is preliminary data.</text>
</comment>
<keyword evidence="2" id="KW-1185">Reference proteome</keyword>
<name>A0ACC2HKE6_DALPE</name>
<dbReference type="Proteomes" id="UP001157502">
    <property type="component" value="Chromosome 1"/>
</dbReference>
<dbReference type="EMBL" id="CM055728">
    <property type="protein sequence ID" value="KAJ8016338.1"/>
    <property type="molecule type" value="Genomic_DNA"/>
</dbReference>
<organism evidence="1 2">
    <name type="scientific">Dallia pectoralis</name>
    <name type="common">Alaska blackfish</name>
    <dbReference type="NCBI Taxonomy" id="75939"/>
    <lineage>
        <taxon>Eukaryota</taxon>
        <taxon>Metazoa</taxon>
        <taxon>Chordata</taxon>
        <taxon>Craniata</taxon>
        <taxon>Vertebrata</taxon>
        <taxon>Euteleostomi</taxon>
        <taxon>Actinopterygii</taxon>
        <taxon>Neopterygii</taxon>
        <taxon>Teleostei</taxon>
        <taxon>Protacanthopterygii</taxon>
        <taxon>Esociformes</taxon>
        <taxon>Umbridae</taxon>
        <taxon>Dallia</taxon>
    </lineage>
</organism>
<protein>
    <submittedName>
        <fullName evidence="1">Uncharacterized protein</fullName>
    </submittedName>
</protein>
<accession>A0ACC2HKE6</accession>
<evidence type="ECO:0000313" key="1">
    <source>
        <dbReference type="EMBL" id="KAJ8016338.1"/>
    </source>
</evidence>
<proteinExistence type="predicted"/>